<protein>
    <recommendedName>
        <fullName evidence="2">YdbS-like PH domain-containing protein</fullName>
    </recommendedName>
</protein>
<gene>
    <name evidence="3" type="ORF">UW60_C0016G0010</name>
</gene>
<dbReference type="EMBL" id="LCIY01000016">
    <property type="protein sequence ID" value="KKT66991.1"/>
    <property type="molecule type" value="Genomic_DNA"/>
</dbReference>
<organism evidence="3 4">
    <name type="scientific">Candidatus Woesebacteria bacterium GW2011_GWA2_44_33</name>
    <dbReference type="NCBI Taxonomy" id="1618564"/>
    <lineage>
        <taxon>Bacteria</taxon>
        <taxon>Candidatus Woeseibacteriota</taxon>
    </lineage>
</organism>
<comment type="caution">
    <text evidence="3">The sequence shown here is derived from an EMBL/GenBank/DDBJ whole genome shotgun (WGS) entry which is preliminary data.</text>
</comment>
<accession>A0A0G1J5Q5</accession>
<reference evidence="3 4" key="1">
    <citation type="journal article" date="2015" name="Nature">
        <title>rRNA introns, odd ribosomes, and small enigmatic genomes across a large radiation of phyla.</title>
        <authorList>
            <person name="Brown C.T."/>
            <person name="Hug L.A."/>
            <person name="Thomas B.C."/>
            <person name="Sharon I."/>
            <person name="Castelle C.J."/>
            <person name="Singh A."/>
            <person name="Wilkins M.J."/>
            <person name="Williams K.H."/>
            <person name="Banfield J.F."/>
        </authorList>
    </citation>
    <scope>NUCLEOTIDE SEQUENCE [LARGE SCALE GENOMIC DNA]</scope>
</reference>
<evidence type="ECO:0000259" key="2">
    <source>
        <dbReference type="Pfam" id="PF03703"/>
    </source>
</evidence>
<feature type="domain" description="YdbS-like PH" evidence="2">
    <location>
        <begin position="116"/>
        <end position="177"/>
    </location>
</feature>
<dbReference type="Proteomes" id="UP000034826">
    <property type="component" value="Unassembled WGS sequence"/>
</dbReference>
<keyword evidence="1" id="KW-1133">Transmembrane helix</keyword>
<keyword evidence="1" id="KW-0812">Transmembrane</keyword>
<evidence type="ECO:0000256" key="1">
    <source>
        <dbReference type="SAM" id="Phobius"/>
    </source>
</evidence>
<dbReference type="AlphaFoldDB" id="A0A0G1J5Q5"/>
<name>A0A0G1J5Q5_9BACT</name>
<evidence type="ECO:0000313" key="3">
    <source>
        <dbReference type="EMBL" id="KKT66991.1"/>
    </source>
</evidence>
<keyword evidence="1" id="KW-0472">Membrane</keyword>
<dbReference type="InterPro" id="IPR005182">
    <property type="entry name" value="YdbS-like_PH"/>
</dbReference>
<feature type="transmembrane region" description="Helical" evidence="1">
    <location>
        <begin position="99"/>
        <end position="117"/>
    </location>
</feature>
<evidence type="ECO:0000313" key="4">
    <source>
        <dbReference type="Proteomes" id="UP000034826"/>
    </source>
</evidence>
<proteinExistence type="predicted"/>
<dbReference type="Pfam" id="PF03703">
    <property type="entry name" value="bPH_2"/>
    <property type="match status" value="1"/>
</dbReference>
<feature type="transmembrane region" description="Helical" evidence="1">
    <location>
        <begin position="62"/>
        <end position="79"/>
    </location>
</feature>
<sequence length="215" mass="24562">MPEVFKAENVKAESEEIKKLLSGGFSGRSFGSCVPRPHRFRFEAQQDDETVLLLGRRHFVTNLRWIAMLCFAFVIPFVWGEFPFLKALDSNTLVSVTMLWYMALIFFGMQSFLMWFYNVYIITNERLVDVDFIGLLSKTVNVAQISRVEDVNYTQKGILASFFNYGDVIIQTASEQRTPDTAGEMSAFTFESVAFPDKVAGVISQLTEEAEKPWK</sequence>